<dbReference type="Proteomes" id="UP000694856">
    <property type="component" value="Chromosome 11"/>
</dbReference>
<keyword evidence="2" id="KW-1185">Reference proteome</keyword>
<dbReference type="KEGG" id="cfr:116667355"/>
<feature type="region of interest" description="Disordered" evidence="1">
    <location>
        <begin position="101"/>
        <end position="125"/>
    </location>
</feature>
<accession>A0A8B8U057</accession>
<dbReference type="GeneID" id="116667355"/>
<evidence type="ECO:0000256" key="1">
    <source>
        <dbReference type="SAM" id="MobiDB-lite"/>
    </source>
</evidence>
<feature type="compositionally biased region" description="Gly residues" evidence="1">
    <location>
        <begin position="106"/>
        <end position="119"/>
    </location>
</feature>
<gene>
    <name evidence="3" type="primary">LOC116667355</name>
</gene>
<feature type="region of interest" description="Disordered" evidence="1">
    <location>
        <begin position="34"/>
        <end position="73"/>
    </location>
</feature>
<dbReference type="AlphaFoldDB" id="A0A8B8U057"/>
<feature type="region of interest" description="Disordered" evidence="1">
    <location>
        <begin position="204"/>
        <end position="255"/>
    </location>
</feature>
<reference evidence="3" key="1">
    <citation type="submission" date="2025-08" db="UniProtKB">
        <authorList>
            <consortium name="RefSeq"/>
        </authorList>
    </citation>
    <scope>IDENTIFICATION</scope>
    <source>
        <tissue evidence="3">Ear skin</tissue>
    </source>
</reference>
<evidence type="ECO:0000313" key="2">
    <source>
        <dbReference type="Proteomes" id="UP000694856"/>
    </source>
</evidence>
<protein>
    <submittedName>
        <fullName evidence="3">Uncharacterized protein LOC116667355</fullName>
    </submittedName>
</protein>
<evidence type="ECO:0000313" key="3">
    <source>
        <dbReference type="RefSeq" id="XP_032347956.1"/>
    </source>
</evidence>
<name>A0A8B8U057_CAMFR</name>
<organism evidence="2 3">
    <name type="scientific">Camelus ferus</name>
    <name type="common">Wild bactrian camel</name>
    <name type="synonym">Camelus bactrianus ferus</name>
    <dbReference type="NCBI Taxonomy" id="419612"/>
    <lineage>
        <taxon>Eukaryota</taxon>
        <taxon>Metazoa</taxon>
        <taxon>Chordata</taxon>
        <taxon>Craniata</taxon>
        <taxon>Vertebrata</taxon>
        <taxon>Euteleostomi</taxon>
        <taxon>Mammalia</taxon>
        <taxon>Eutheria</taxon>
        <taxon>Laurasiatheria</taxon>
        <taxon>Artiodactyla</taxon>
        <taxon>Tylopoda</taxon>
        <taxon>Camelidae</taxon>
        <taxon>Camelus</taxon>
    </lineage>
</organism>
<proteinExistence type="predicted"/>
<sequence length="411" mass="43648">MNADARSPGPAASCLPARRPWVLLFLLRPARPAAPHMGKGPQGGRARAGGSLADHGPGSCQPRPTHAAGPVRPELGPECGLYRLSESRGTSKVACPAGAGAQRAELGGGGGRAGRGGWAIGSRSRGRGRGVSWASALRVWALSATGLVGVRGQRELGQQRRAEGRRCRGWPGGGAPAAGRLHRSRSRCFSAALAVDWFYSPRIKPALPSSRRQPPRGKPTLPAPCASPPRVWSPRPARDPREPCPLGETSPLAGEGRVTLSEGFKELAQGVRRGPPWEFAEHLQTGRASHPAPGSVHIGLSGTREESVLGTPSRMRRLNHRSILLFPQKTSMKSHRCLHLLFKVLAHPASSWKMKPGVLPLQGPLAETEKTAICARIYSTFRTARKAGLPSGSLLLPDPAGVFVFPLKQDC</sequence>
<dbReference type="RefSeq" id="XP_032347956.1">
    <property type="nucleotide sequence ID" value="XM_032492065.1"/>
</dbReference>